<dbReference type="InterPro" id="IPR012338">
    <property type="entry name" value="Beta-lactam/transpept-like"/>
</dbReference>
<evidence type="ECO:0000256" key="1">
    <source>
        <dbReference type="SAM" id="SignalP"/>
    </source>
</evidence>
<sequence>MHDQKFCKLFRTFSIAALAILSASVAAIHTPAMAAEDAVTPAASVGFPPHKLDAVRTHFQGYVDSGKLAGLTTLISKDGQIVHFDTYGKQNLETGDAMQLDTIFRIYSMTKPVTGVALMQLWEQGHFKLDDPVYKYIPAFKDTPVFTGLAEDGTMQTEPQARPMTILDLMRHTSGMTYGAFGNTPVDQAYRKAEVLTEDINLQQFVDRVAAIPLLAQPGEKWIYSVSVDVQGYLVELFSGMTLDQYFEEKIFKPLGMKDTGFYVPEEKTDRFVEIYTYDDAGALIPADGPDFTRNFAFKSGGGGLVSTTRDYWKFSQMLLNKGTLGTATVLKPETIDLMVQNHLPAHIKGIAGQDKLGFGLNFSVLQNSPEGSSRGSNGMFAWGGMANTVFWVDPKEQLIALFMTNVLPSQVFPFREELQRLIYPLRDDSAGQ</sequence>
<accession>A0A919AN69</accession>
<reference evidence="3" key="2">
    <citation type="submission" date="2020-09" db="EMBL/GenBank/DDBJ databases">
        <authorList>
            <person name="Sun Q."/>
            <person name="Kim S."/>
        </authorList>
    </citation>
    <scope>NUCLEOTIDE SEQUENCE</scope>
    <source>
        <strain evidence="3">KCTC 42590</strain>
    </source>
</reference>
<reference evidence="3" key="1">
    <citation type="journal article" date="2014" name="Int. J. Syst. Evol. Microbiol.">
        <title>Complete genome sequence of Corynebacterium casei LMG S-19264T (=DSM 44701T), isolated from a smear-ripened cheese.</title>
        <authorList>
            <consortium name="US DOE Joint Genome Institute (JGI-PGF)"/>
            <person name="Walter F."/>
            <person name="Albersmeier A."/>
            <person name="Kalinowski J."/>
            <person name="Ruckert C."/>
        </authorList>
    </citation>
    <scope>NUCLEOTIDE SEQUENCE</scope>
    <source>
        <strain evidence="3">KCTC 42590</strain>
    </source>
</reference>
<gene>
    <name evidence="3" type="ORF">GCM10017044_09000</name>
</gene>
<dbReference type="PANTHER" id="PTHR43283">
    <property type="entry name" value="BETA-LACTAMASE-RELATED"/>
    <property type="match status" value="1"/>
</dbReference>
<dbReference type="Gene3D" id="3.40.710.10">
    <property type="entry name" value="DD-peptidase/beta-lactamase superfamily"/>
    <property type="match status" value="1"/>
</dbReference>
<dbReference type="Proteomes" id="UP000630923">
    <property type="component" value="Unassembled WGS sequence"/>
</dbReference>
<dbReference type="SUPFAM" id="SSF56601">
    <property type="entry name" value="beta-lactamase/transpeptidase-like"/>
    <property type="match status" value="1"/>
</dbReference>
<comment type="caution">
    <text evidence="3">The sequence shown here is derived from an EMBL/GenBank/DDBJ whole genome shotgun (WGS) entry which is preliminary data.</text>
</comment>
<dbReference type="InterPro" id="IPR001466">
    <property type="entry name" value="Beta-lactam-related"/>
</dbReference>
<keyword evidence="3" id="KW-0378">Hydrolase</keyword>
<dbReference type="RefSeq" id="WP_191250345.1">
    <property type="nucleotide sequence ID" value="NZ_BNCI01000001.1"/>
</dbReference>
<protein>
    <submittedName>
        <fullName evidence="3">Serine hydrolase</fullName>
    </submittedName>
</protein>
<feature type="signal peptide" evidence="1">
    <location>
        <begin position="1"/>
        <end position="34"/>
    </location>
</feature>
<dbReference type="InterPro" id="IPR050789">
    <property type="entry name" value="Diverse_Enzym_Activities"/>
</dbReference>
<dbReference type="EMBL" id="BNCI01000001">
    <property type="protein sequence ID" value="GHF16852.1"/>
    <property type="molecule type" value="Genomic_DNA"/>
</dbReference>
<keyword evidence="1" id="KW-0732">Signal</keyword>
<feature type="domain" description="Beta-lactamase-related" evidence="2">
    <location>
        <begin position="56"/>
        <end position="421"/>
    </location>
</feature>
<name>A0A919AN69_9PROT</name>
<evidence type="ECO:0000313" key="3">
    <source>
        <dbReference type="EMBL" id="GHF16852.1"/>
    </source>
</evidence>
<dbReference type="Pfam" id="PF00144">
    <property type="entry name" value="Beta-lactamase"/>
    <property type="match status" value="1"/>
</dbReference>
<dbReference type="AlphaFoldDB" id="A0A919AN69"/>
<keyword evidence="4" id="KW-1185">Reference proteome</keyword>
<feature type="chain" id="PRO_5037322135" evidence="1">
    <location>
        <begin position="35"/>
        <end position="433"/>
    </location>
</feature>
<dbReference type="GO" id="GO:0016787">
    <property type="term" value="F:hydrolase activity"/>
    <property type="evidence" value="ECO:0007669"/>
    <property type="project" value="UniProtKB-KW"/>
</dbReference>
<organism evidence="3 4">
    <name type="scientific">Kordiimonas sediminis</name>
    <dbReference type="NCBI Taxonomy" id="1735581"/>
    <lineage>
        <taxon>Bacteria</taxon>
        <taxon>Pseudomonadati</taxon>
        <taxon>Pseudomonadota</taxon>
        <taxon>Alphaproteobacteria</taxon>
        <taxon>Kordiimonadales</taxon>
        <taxon>Kordiimonadaceae</taxon>
        <taxon>Kordiimonas</taxon>
    </lineage>
</organism>
<evidence type="ECO:0000259" key="2">
    <source>
        <dbReference type="Pfam" id="PF00144"/>
    </source>
</evidence>
<dbReference type="PANTHER" id="PTHR43283:SF3">
    <property type="entry name" value="BETA-LACTAMASE FAMILY PROTEIN (AFU_ORTHOLOGUE AFUA_5G07500)"/>
    <property type="match status" value="1"/>
</dbReference>
<evidence type="ECO:0000313" key="4">
    <source>
        <dbReference type="Proteomes" id="UP000630923"/>
    </source>
</evidence>
<proteinExistence type="predicted"/>